<dbReference type="PANTHER" id="PTHR39201:SF1">
    <property type="entry name" value="FLAVODOXIN-LIKE DOMAIN-CONTAINING PROTEIN"/>
    <property type="match status" value="1"/>
</dbReference>
<protein>
    <submittedName>
        <fullName evidence="2">Flavodoxin</fullName>
    </submittedName>
</protein>
<reference evidence="2 3" key="1">
    <citation type="journal article" date="2021" name="Sci. Rep.">
        <title>The distribution of antibiotic resistance genes in chicken gut microbiota commensals.</title>
        <authorList>
            <person name="Juricova H."/>
            <person name="Matiasovicova J."/>
            <person name="Kubasova T."/>
            <person name="Cejkova D."/>
            <person name="Rychlik I."/>
        </authorList>
    </citation>
    <scope>NUCLEOTIDE SEQUENCE [LARGE SCALE GENOMIC DNA]</scope>
    <source>
        <strain evidence="2 3">An773</strain>
    </source>
</reference>
<dbReference type="RefSeq" id="WP_191428603.1">
    <property type="nucleotide sequence ID" value="NZ_JACLYY010000003.1"/>
</dbReference>
<comment type="caution">
    <text evidence="2">The sequence shown here is derived from an EMBL/GenBank/DDBJ whole genome shotgun (WGS) entry which is preliminary data.</text>
</comment>
<keyword evidence="3" id="KW-1185">Reference proteome</keyword>
<dbReference type="PANTHER" id="PTHR39201">
    <property type="entry name" value="EXPORTED PROTEIN-RELATED"/>
    <property type="match status" value="1"/>
</dbReference>
<feature type="domain" description="Flavodoxin-like" evidence="1">
    <location>
        <begin position="5"/>
        <end position="132"/>
    </location>
</feature>
<dbReference type="Gene3D" id="3.40.50.360">
    <property type="match status" value="1"/>
</dbReference>
<dbReference type="InterPro" id="IPR008254">
    <property type="entry name" value="Flavodoxin/NO_synth"/>
</dbReference>
<dbReference type="Proteomes" id="UP000716906">
    <property type="component" value="Unassembled WGS sequence"/>
</dbReference>
<dbReference type="SUPFAM" id="SSF52218">
    <property type="entry name" value="Flavoproteins"/>
    <property type="match status" value="1"/>
</dbReference>
<proteinExistence type="predicted"/>
<evidence type="ECO:0000313" key="2">
    <source>
        <dbReference type="EMBL" id="MBM6737242.1"/>
    </source>
</evidence>
<evidence type="ECO:0000259" key="1">
    <source>
        <dbReference type="Pfam" id="PF12682"/>
    </source>
</evidence>
<organism evidence="2 3">
    <name type="scientific">Faecalicatena fissicatena</name>
    <dbReference type="NCBI Taxonomy" id="290055"/>
    <lineage>
        <taxon>Bacteria</taxon>
        <taxon>Bacillati</taxon>
        <taxon>Bacillota</taxon>
        <taxon>Clostridia</taxon>
        <taxon>Lachnospirales</taxon>
        <taxon>Lachnospiraceae</taxon>
        <taxon>Faecalicatena</taxon>
    </lineage>
</organism>
<dbReference type="Pfam" id="PF12682">
    <property type="entry name" value="Flavodoxin_4"/>
    <property type="match status" value="1"/>
</dbReference>
<dbReference type="InterPro" id="IPR029039">
    <property type="entry name" value="Flavoprotein-like_sf"/>
</dbReference>
<gene>
    <name evidence="2" type="ORF">H7U36_03860</name>
</gene>
<dbReference type="EMBL" id="JACLYY010000003">
    <property type="protein sequence ID" value="MBM6737242.1"/>
    <property type="molecule type" value="Genomic_DNA"/>
</dbReference>
<name>A0ABS2E6H7_9FIRM</name>
<evidence type="ECO:0000313" key="3">
    <source>
        <dbReference type="Proteomes" id="UP000716906"/>
    </source>
</evidence>
<accession>A0ABS2E6H7</accession>
<sequence length="161" mass="17974">MQGNVLIVCYSYSGKTRRIAEVIQRQTGGRLGRIYPRQPYPSNFERLLTQVKKEIRTRTRPLLLPVDDKADAYDVIFVGTPNWCGTIAPPLASWLSENDLAGKTVLPFFSHCGGEDRGMEQAVRELCPGAKIGSSLYVLENGSGDLQGRISTWLKQNFPKD</sequence>